<name>A0A5B0QF90_PUCGR</name>
<accession>A0A5B0QF90</accession>
<sequence length="162" mass="17483">MNSPQFFGVLMLSFALISTSIASAKLAVDCAWEKVGDQVASVWACTPDHKTYTALPESELDCKSGETMTCCVPNKEMSNKNCKDLPYIPPGPKNALSCVDKKLINGTPAPNMNCKDKNGHYSLKPQTGCKADEKTTCCITLPNGQVPEPKDCFDVYPTNGAL</sequence>
<evidence type="ECO:0000313" key="3">
    <source>
        <dbReference type="Proteomes" id="UP000324748"/>
    </source>
</evidence>
<keyword evidence="3" id="KW-1185">Reference proteome</keyword>
<feature type="signal peptide" evidence="1">
    <location>
        <begin position="1"/>
        <end position="22"/>
    </location>
</feature>
<protein>
    <submittedName>
        <fullName evidence="2">Uncharacterized protein</fullName>
    </submittedName>
</protein>
<comment type="caution">
    <text evidence="2">The sequence shown here is derived from an EMBL/GenBank/DDBJ whole genome shotgun (WGS) entry which is preliminary data.</text>
</comment>
<dbReference type="AlphaFoldDB" id="A0A5B0QF90"/>
<keyword evidence="1" id="KW-0732">Signal</keyword>
<evidence type="ECO:0000256" key="1">
    <source>
        <dbReference type="SAM" id="SignalP"/>
    </source>
</evidence>
<evidence type="ECO:0000313" key="2">
    <source>
        <dbReference type="EMBL" id="KAA1111789.1"/>
    </source>
</evidence>
<dbReference type="Proteomes" id="UP000324748">
    <property type="component" value="Unassembled WGS sequence"/>
</dbReference>
<proteinExistence type="predicted"/>
<dbReference type="EMBL" id="VSWC01000016">
    <property type="protein sequence ID" value="KAA1111789.1"/>
    <property type="molecule type" value="Genomic_DNA"/>
</dbReference>
<dbReference type="OrthoDB" id="10273196at2759"/>
<feature type="chain" id="PRO_5022929263" evidence="1">
    <location>
        <begin position="23"/>
        <end position="162"/>
    </location>
</feature>
<reference evidence="2 3" key="1">
    <citation type="submission" date="2019-05" db="EMBL/GenBank/DDBJ databases">
        <title>Emergence of the Ug99 lineage of the wheat stem rust pathogen through somatic hybridization.</title>
        <authorList>
            <person name="Li F."/>
            <person name="Upadhyaya N.M."/>
            <person name="Sperschneider J."/>
            <person name="Matny O."/>
            <person name="Nguyen-Phuc H."/>
            <person name="Mago R."/>
            <person name="Raley C."/>
            <person name="Miller M.E."/>
            <person name="Silverstein K.A.T."/>
            <person name="Henningsen E."/>
            <person name="Hirsch C.D."/>
            <person name="Visser B."/>
            <person name="Pretorius Z.A."/>
            <person name="Steffenson B.J."/>
            <person name="Schwessinger B."/>
            <person name="Dodds P.N."/>
            <person name="Figueroa M."/>
        </authorList>
    </citation>
    <scope>NUCLEOTIDE SEQUENCE [LARGE SCALE GENOMIC DNA]</scope>
    <source>
        <strain evidence="2">21-0</strain>
    </source>
</reference>
<gene>
    <name evidence="2" type="ORF">PGT21_012445</name>
</gene>
<organism evidence="2 3">
    <name type="scientific">Puccinia graminis f. sp. tritici</name>
    <dbReference type="NCBI Taxonomy" id="56615"/>
    <lineage>
        <taxon>Eukaryota</taxon>
        <taxon>Fungi</taxon>
        <taxon>Dikarya</taxon>
        <taxon>Basidiomycota</taxon>
        <taxon>Pucciniomycotina</taxon>
        <taxon>Pucciniomycetes</taxon>
        <taxon>Pucciniales</taxon>
        <taxon>Pucciniaceae</taxon>
        <taxon>Puccinia</taxon>
    </lineage>
</organism>